<dbReference type="InterPro" id="IPR001173">
    <property type="entry name" value="Glyco_trans_2-like"/>
</dbReference>
<feature type="domain" description="Glycosyltransferase 2-like" evidence="1">
    <location>
        <begin position="5"/>
        <end position="136"/>
    </location>
</feature>
<dbReference type="InterPro" id="IPR029044">
    <property type="entry name" value="Nucleotide-diphossugar_trans"/>
</dbReference>
<organism evidence="2 3">
    <name type="scientific">Flavobacterium columnare</name>
    <dbReference type="NCBI Taxonomy" id="996"/>
    <lineage>
        <taxon>Bacteria</taxon>
        <taxon>Pseudomonadati</taxon>
        <taxon>Bacteroidota</taxon>
        <taxon>Flavobacteriia</taxon>
        <taxon>Flavobacteriales</taxon>
        <taxon>Flavobacteriaceae</taxon>
        <taxon>Flavobacterium</taxon>
    </lineage>
</organism>
<dbReference type="PANTHER" id="PTHR22916">
    <property type="entry name" value="GLYCOSYLTRANSFERASE"/>
    <property type="match status" value="1"/>
</dbReference>
<sequence>MMKVSVSMITYNHENYIAQAIEAVLMQKTNFEVELVISNDNSTDNTHEIIKDVIATNNTNIKIKYFNNLENKGMMPNFIHNLEHCDGNYIALCDGDDYWTDPLKLQKQIDLLESNLNIAICYHQVNSDYNGSITDYTSDKESITSIKDLAKENYIVNCSVVYRNGLINELPNYFISSPIGDYFLHLLNARKGDIFYIKEKMANYRIHDSSYWSTKNSLERAEILNRFITNIKPHFNQEIQDILQIQLEKLPRRKTTFFKKISNFLSRK</sequence>
<accession>A0A246GDI8</accession>
<dbReference type="EMBL" id="MTCY01000004">
    <property type="protein sequence ID" value="OWP79340.1"/>
    <property type="molecule type" value="Genomic_DNA"/>
</dbReference>
<evidence type="ECO:0000313" key="3">
    <source>
        <dbReference type="Proteomes" id="UP000198034"/>
    </source>
</evidence>
<evidence type="ECO:0000313" key="2">
    <source>
        <dbReference type="EMBL" id="OWP79340.1"/>
    </source>
</evidence>
<proteinExistence type="predicted"/>
<dbReference type="SUPFAM" id="SSF53448">
    <property type="entry name" value="Nucleotide-diphospho-sugar transferases"/>
    <property type="match status" value="1"/>
</dbReference>
<name>A0A246GDI8_9FLAO</name>
<dbReference type="Proteomes" id="UP000198034">
    <property type="component" value="Unassembled WGS sequence"/>
</dbReference>
<protein>
    <recommendedName>
        <fullName evidence="1">Glycosyltransferase 2-like domain-containing protein</fullName>
    </recommendedName>
</protein>
<dbReference type="GO" id="GO:0016758">
    <property type="term" value="F:hexosyltransferase activity"/>
    <property type="evidence" value="ECO:0007669"/>
    <property type="project" value="UniProtKB-ARBA"/>
</dbReference>
<reference evidence="2 3" key="1">
    <citation type="journal article" date="2017" name="Infect. Genet. Evol.">
        <title>Comparative genome analysis of fish pathogen Flavobacterium columnare reveals extensive sequence diversity within the species.</title>
        <authorList>
            <person name="Kayansamruaj P."/>
            <person name="Dong H.T."/>
            <person name="Hirono I."/>
            <person name="Kondo H."/>
            <person name="Senapin S."/>
            <person name="Rodkhum C."/>
        </authorList>
    </citation>
    <scope>NUCLEOTIDE SEQUENCE [LARGE SCALE GENOMIC DNA]</scope>
    <source>
        <strain evidence="2 3">1214</strain>
    </source>
</reference>
<evidence type="ECO:0000259" key="1">
    <source>
        <dbReference type="Pfam" id="PF00535"/>
    </source>
</evidence>
<dbReference type="Pfam" id="PF00535">
    <property type="entry name" value="Glycos_transf_2"/>
    <property type="match status" value="1"/>
</dbReference>
<comment type="caution">
    <text evidence="2">The sequence shown here is derived from an EMBL/GenBank/DDBJ whole genome shotgun (WGS) entry which is preliminary data.</text>
</comment>
<dbReference type="AlphaFoldDB" id="A0A246GDI8"/>
<gene>
    <name evidence="2" type="ORF">BWK62_02230</name>
</gene>
<dbReference type="PANTHER" id="PTHR22916:SF3">
    <property type="entry name" value="UDP-GLCNAC:BETAGAL BETA-1,3-N-ACETYLGLUCOSAMINYLTRANSFERASE-LIKE PROTEIN 1"/>
    <property type="match status" value="1"/>
</dbReference>
<dbReference type="Gene3D" id="3.90.550.10">
    <property type="entry name" value="Spore Coat Polysaccharide Biosynthesis Protein SpsA, Chain A"/>
    <property type="match status" value="1"/>
</dbReference>